<gene>
    <name evidence="14" type="ORF">Cgig2_000168</name>
</gene>
<comment type="subcellular location">
    <subcellularLocation>
        <location evidence="1">Membrane</location>
        <topology evidence="1">Multi-pass membrane protein</topology>
    </subcellularLocation>
</comment>
<feature type="transmembrane region" description="Helical" evidence="10">
    <location>
        <begin position="504"/>
        <end position="522"/>
    </location>
</feature>
<dbReference type="InterPro" id="IPR045122">
    <property type="entry name" value="Csc1-like"/>
</dbReference>
<keyword evidence="5" id="KW-0106">Calcium</keyword>
<evidence type="ECO:0000256" key="3">
    <source>
        <dbReference type="ARBA" id="ARBA00022448"/>
    </source>
</evidence>
<evidence type="ECO:0000256" key="4">
    <source>
        <dbReference type="ARBA" id="ARBA00022692"/>
    </source>
</evidence>
<dbReference type="Proteomes" id="UP001153076">
    <property type="component" value="Unassembled WGS sequence"/>
</dbReference>
<keyword evidence="6 10" id="KW-1133">Transmembrane helix</keyword>
<feature type="transmembrane region" description="Helical" evidence="10">
    <location>
        <begin position="565"/>
        <end position="582"/>
    </location>
</feature>
<feature type="transmembrane region" description="Helical" evidence="10">
    <location>
        <begin position="6"/>
        <end position="27"/>
    </location>
</feature>
<feature type="transmembrane region" description="Helical" evidence="10">
    <location>
        <begin position="447"/>
        <end position="467"/>
    </location>
</feature>
<evidence type="ECO:0000256" key="6">
    <source>
        <dbReference type="ARBA" id="ARBA00022989"/>
    </source>
</evidence>
<evidence type="ECO:0000259" key="13">
    <source>
        <dbReference type="Pfam" id="PF14703"/>
    </source>
</evidence>
<keyword evidence="9" id="KW-0407">Ion channel</keyword>
<dbReference type="Pfam" id="PF02714">
    <property type="entry name" value="RSN1_7TM"/>
    <property type="match status" value="1"/>
</dbReference>
<feature type="domain" description="CSC1/OSCA1-like cytosolic" evidence="13">
    <location>
        <begin position="185"/>
        <end position="343"/>
    </location>
</feature>
<evidence type="ECO:0000256" key="7">
    <source>
        <dbReference type="ARBA" id="ARBA00023065"/>
    </source>
</evidence>
<proteinExistence type="inferred from homology"/>
<accession>A0A9Q1KK14</accession>
<dbReference type="Pfam" id="PF13967">
    <property type="entry name" value="RSN1_TM"/>
    <property type="match status" value="1"/>
</dbReference>
<evidence type="ECO:0000256" key="9">
    <source>
        <dbReference type="ARBA" id="ARBA00023303"/>
    </source>
</evidence>
<dbReference type="InterPro" id="IPR032880">
    <property type="entry name" value="CSC1/OSCA1-like_N"/>
</dbReference>
<dbReference type="GO" id="GO:0005886">
    <property type="term" value="C:plasma membrane"/>
    <property type="evidence" value="ECO:0007669"/>
    <property type="project" value="TreeGrafter"/>
</dbReference>
<name>A0A9Q1KK14_9CARY</name>
<dbReference type="PANTHER" id="PTHR13018:SF141">
    <property type="entry name" value="OS01G0950900 PROTEIN"/>
    <property type="match status" value="1"/>
</dbReference>
<feature type="transmembrane region" description="Helical" evidence="10">
    <location>
        <begin position="542"/>
        <end position="559"/>
    </location>
</feature>
<keyword evidence="3" id="KW-0813">Transport</keyword>
<reference evidence="14" key="1">
    <citation type="submission" date="2022-04" db="EMBL/GenBank/DDBJ databases">
        <title>Carnegiea gigantea Genome sequencing and assembly v2.</title>
        <authorList>
            <person name="Copetti D."/>
            <person name="Sanderson M.J."/>
            <person name="Burquez A."/>
            <person name="Wojciechowski M.F."/>
        </authorList>
    </citation>
    <scope>NUCLEOTIDE SEQUENCE</scope>
    <source>
        <strain evidence="14">SGP5-SGP5p</strain>
        <tissue evidence="14">Aerial part</tissue>
    </source>
</reference>
<evidence type="ECO:0000256" key="2">
    <source>
        <dbReference type="ARBA" id="ARBA00007779"/>
    </source>
</evidence>
<feature type="domain" description="CSC1/OSCA1-like N-terminal transmembrane" evidence="12">
    <location>
        <begin position="7"/>
        <end position="163"/>
    </location>
</feature>
<dbReference type="InterPro" id="IPR027815">
    <property type="entry name" value="CSC1/OSCA1-like_cyt"/>
</dbReference>
<feature type="domain" description="CSC1/OSCA1-like 7TM region" evidence="11">
    <location>
        <begin position="355"/>
        <end position="622"/>
    </location>
</feature>
<evidence type="ECO:0000256" key="10">
    <source>
        <dbReference type="SAM" id="Phobius"/>
    </source>
</evidence>
<comment type="similarity">
    <text evidence="2">Belongs to the CSC1 (TC 1.A.17) family.</text>
</comment>
<feature type="transmembrane region" description="Helical" evidence="10">
    <location>
        <begin position="98"/>
        <end position="117"/>
    </location>
</feature>
<protein>
    <recommendedName>
        <fullName evidence="16">CSC1-like protein At3g54510</fullName>
    </recommendedName>
</protein>
<evidence type="ECO:0000256" key="8">
    <source>
        <dbReference type="ARBA" id="ARBA00023136"/>
    </source>
</evidence>
<feature type="transmembrane region" description="Helical" evidence="10">
    <location>
        <begin position="400"/>
        <end position="426"/>
    </location>
</feature>
<comment type="caution">
    <text evidence="14">The sequence shown here is derived from an EMBL/GenBank/DDBJ whole genome shotgun (WGS) entry which is preliminary data.</text>
</comment>
<evidence type="ECO:0000259" key="12">
    <source>
        <dbReference type="Pfam" id="PF13967"/>
    </source>
</evidence>
<sequence>MTPQGLLAPAGINIGLAIAILSLFSILKKQPFTAVIYYARRLSHHHPIAYDPISFNRLFVPSFSWISRALGVSEDEILRNSGLDALVIIRLFKLGIKFFLVCSLIGLLLLLPINFSIETSVPNSRSLSSFTISNVRAGSDRLWVHFTCLYFISFYGLYLLYKEYKEILDKRILCLHKLKDRPDMFTVLVREIPICSEHGRRGCNVHHFFTRHYQHSHQSYQMLYDGKELGALWDEATSVQKKIQHLRVKHMKKRSKRTASLVEPLTGDASKIEFYEEKLKRICDIMRDMQHETMLQQLELPVAFVTFKSRVGAALATQSQQHPHPFLWITEPAPEPRDVLWKNLSTPSRRLLLYKIGFFLVAALLTIFFTVPVTAVQGIAKFEKLKKWFPPAMAIQLIPGLRSVITGYLPSVILNLFIYIVPYSVLGMAQFAGYTSRSATEIKVCTMVFYFLVGNVFFLSLLSGSLLDELGQSFIHPGDFPSRLARAVAAQADFFTTYILTDGLSGFSLELLQAGLLTWNAIKTHTYGRGKKRSPYLFSLPYFRVIPFVCLSLLIGMVYALVAPLLLPFVVGYLYFGYAVYINQIEDVYPTMYETCGQYWPYVHSYIFFAIVFMQITMIGLFGLKSKPAASIASVPLLIFSLLFNEYCKLRFLPSFQHNLVQNAGEADELDERDGRLEINSQNAARAYCPPFLTPISSNEAGSSSNYSAT</sequence>
<feature type="transmembrane region" description="Helical" evidence="10">
    <location>
        <begin position="142"/>
        <end position="161"/>
    </location>
</feature>
<dbReference type="Pfam" id="PF14703">
    <property type="entry name" value="PHM7_cyt"/>
    <property type="match status" value="1"/>
</dbReference>
<dbReference type="OrthoDB" id="1689567at2759"/>
<organism evidence="14 15">
    <name type="scientific">Carnegiea gigantea</name>
    <dbReference type="NCBI Taxonomy" id="171969"/>
    <lineage>
        <taxon>Eukaryota</taxon>
        <taxon>Viridiplantae</taxon>
        <taxon>Streptophyta</taxon>
        <taxon>Embryophyta</taxon>
        <taxon>Tracheophyta</taxon>
        <taxon>Spermatophyta</taxon>
        <taxon>Magnoliopsida</taxon>
        <taxon>eudicotyledons</taxon>
        <taxon>Gunneridae</taxon>
        <taxon>Pentapetalae</taxon>
        <taxon>Caryophyllales</taxon>
        <taxon>Cactineae</taxon>
        <taxon>Cactaceae</taxon>
        <taxon>Cactoideae</taxon>
        <taxon>Echinocereeae</taxon>
        <taxon>Carnegiea</taxon>
    </lineage>
</organism>
<dbReference type="GO" id="GO:0005227">
    <property type="term" value="F:calcium-activated cation channel activity"/>
    <property type="evidence" value="ECO:0007669"/>
    <property type="project" value="InterPro"/>
</dbReference>
<keyword evidence="8 10" id="KW-0472">Membrane</keyword>
<dbReference type="EMBL" id="JAKOGI010000069">
    <property type="protein sequence ID" value="KAJ8445856.1"/>
    <property type="molecule type" value="Genomic_DNA"/>
</dbReference>
<keyword evidence="15" id="KW-1185">Reference proteome</keyword>
<evidence type="ECO:0000313" key="14">
    <source>
        <dbReference type="EMBL" id="KAJ8445856.1"/>
    </source>
</evidence>
<evidence type="ECO:0000256" key="5">
    <source>
        <dbReference type="ARBA" id="ARBA00022837"/>
    </source>
</evidence>
<dbReference type="AlphaFoldDB" id="A0A9Q1KK14"/>
<keyword evidence="4 10" id="KW-0812">Transmembrane</keyword>
<feature type="transmembrane region" description="Helical" evidence="10">
    <location>
        <begin position="629"/>
        <end position="648"/>
    </location>
</feature>
<feature type="transmembrane region" description="Helical" evidence="10">
    <location>
        <begin position="352"/>
        <end position="380"/>
    </location>
</feature>
<evidence type="ECO:0000313" key="15">
    <source>
        <dbReference type="Proteomes" id="UP001153076"/>
    </source>
</evidence>
<feature type="transmembrane region" description="Helical" evidence="10">
    <location>
        <begin position="603"/>
        <end position="623"/>
    </location>
</feature>
<dbReference type="InterPro" id="IPR003864">
    <property type="entry name" value="CSC1/OSCA1-like_7TM"/>
</dbReference>
<evidence type="ECO:0000256" key="1">
    <source>
        <dbReference type="ARBA" id="ARBA00004141"/>
    </source>
</evidence>
<evidence type="ECO:0000259" key="11">
    <source>
        <dbReference type="Pfam" id="PF02714"/>
    </source>
</evidence>
<dbReference type="PANTHER" id="PTHR13018">
    <property type="entry name" value="PROBABLE MEMBRANE PROTEIN DUF221-RELATED"/>
    <property type="match status" value="1"/>
</dbReference>
<keyword evidence="7" id="KW-0406">Ion transport</keyword>
<evidence type="ECO:0008006" key="16">
    <source>
        <dbReference type="Google" id="ProtNLM"/>
    </source>
</evidence>